<feature type="transmembrane region" description="Helical" evidence="1">
    <location>
        <begin position="322"/>
        <end position="343"/>
    </location>
</feature>
<keyword evidence="1" id="KW-0472">Membrane</keyword>
<keyword evidence="1" id="KW-0812">Transmembrane</keyword>
<evidence type="ECO:0000313" key="3">
    <source>
        <dbReference type="Proteomes" id="UP001152320"/>
    </source>
</evidence>
<keyword evidence="1" id="KW-1133">Transmembrane helix</keyword>
<organism evidence="2 3">
    <name type="scientific">Holothuria leucospilota</name>
    <name type="common">Black long sea cucumber</name>
    <name type="synonym">Mertensiothuria leucospilota</name>
    <dbReference type="NCBI Taxonomy" id="206669"/>
    <lineage>
        <taxon>Eukaryota</taxon>
        <taxon>Metazoa</taxon>
        <taxon>Echinodermata</taxon>
        <taxon>Eleutherozoa</taxon>
        <taxon>Echinozoa</taxon>
        <taxon>Holothuroidea</taxon>
        <taxon>Aspidochirotacea</taxon>
        <taxon>Aspidochirotida</taxon>
        <taxon>Holothuriidae</taxon>
        <taxon>Holothuria</taxon>
    </lineage>
</organism>
<feature type="transmembrane region" description="Helical" evidence="1">
    <location>
        <begin position="128"/>
        <end position="152"/>
    </location>
</feature>
<protein>
    <submittedName>
        <fullName evidence="2">Uncharacterized protein</fullName>
    </submittedName>
</protein>
<name>A0A9Q0YIC7_HOLLE</name>
<evidence type="ECO:0000256" key="1">
    <source>
        <dbReference type="SAM" id="Phobius"/>
    </source>
</evidence>
<keyword evidence="3" id="KW-1185">Reference proteome</keyword>
<reference evidence="2" key="1">
    <citation type="submission" date="2021-10" db="EMBL/GenBank/DDBJ databases">
        <title>Tropical sea cucumber genome reveals ecological adaptation and Cuvierian tubules defense mechanism.</title>
        <authorList>
            <person name="Chen T."/>
        </authorList>
    </citation>
    <scope>NUCLEOTIDE SEQUENCE</scope>
    <source>
        <strain evidence="2">Nanhai2018</strain>
        <tissue evidence="2">Muscle</tissue>
    </source>
</reference>
<dbReference type="AlphaFoldDB" id="A0A9Q0YIC7"/>
<dbReference type="Proteomes" id="UP001152320">
    <property type="component" value="Chromosome 22"/>
</dbReference>
<accession>A0A9Q0YIC7</accession>
<sequence>MILVFAQLLCGFTYVIRFFGVANNFYHFASFLLTYWPLIVSVSLLCLLTSVRQWLHNKDHYDGSSQWWTVLSESSVSRRFQPFAFSTFRPPKSYYFIFFCLVAFVNISMQIVHVILATGYSKHKMVYVYHFFELATSIHSTWFFSIFCYYLFLQRIALEVHFDDLLWFVKTNAGDIVKCRPRLNACFKDYLRLRQLVRPWITLVICSTTFGLAVHIAWNYKALGTDDNGGNYVTVSPLPHFPITNLTAAKKSDFYFLNTLIFVDKLSVLLLALLAVGGSDVNYIWRRYVFTLNVMRSSRHEKFWDKLSKSMKKFNLDTSSDTIIDLLLPVLLLALGILGISNFDF</sequence>
<dbReference type="OrthoDB" id="10042460at2759"/>
<feature type="transmembrane region" description="Helical" evidence="1">
    <location>
        <begin position="27"/>
        <end position="48"/>
    </location>
</feature>
<gene>
    <name evidence="2" type="ORF">HOLleu_40878</name>
</gene>
<feature type="transmembrane region" description="Helical" evidence="1">
    <location>
        <begin position="254"/>
        <end position="277"/>
    </location>
</feature>
<comment type="caution">
    <text evidence="2">The sequence shown here is derived from an EMBL/GenBank/DDBJ whole genome shotgun (WGS) entry which is preliminary data.</text>
</comment>
<feature type="transmembrane region" description="Helical" evidence="1">
    <location>
        <begin position="200"/>
        <end position="218"/>
    </location>
</feature>
<proteinExistence type="predicted"/>
<feature type="transmembrane region" description="Helical" evidence="1">
    <location>
        <begin position="94"/>
        <end position="116"/>
    </location>
</feature>
<dbReference type="EMBL" id="JAIZAY010000022">
    <property type="protein sequence ID" value="KAJ8021104.1"/>
    <property type="molecule type" value="Genomic_DNA"/>
</dbReference>
<evidence type="ECO:0000313" key="2">
    <source>
        <dbReference type="EMBL" id="KAJ8021104.1"/>
    </source>
</evidence>